<organism evidence="1 2">
    <name type="scientific">Desulfobacula phenolica</name>
    <dbReference type="NCBI Taxonomy" id="90732"/>
    <lineage>
        <taxon>Bacteria</taxon>
        <taxon>Pseudomonadati</taxon>
        <taxon>Thermodesulfobacteriota</taxon>
        <taxon>Desulfobacteria</taxon>
        <taxon>Desulfobacterales</taxon>
        <taxon>Desulfobacteraceae</taxon>
        <taxon>Desulfobacula</taxon>
    </lineage>
</organism>
<evidence type="ECO:0000313" key="2">
    <source>
        <dbReference type="Proteomes" id="UP000199608"/>
    </source>
</evidence>
<protein>
    <submittedName>
        <fullName evidence="1">Uncharacterized protein</fullName>
    </submittedName>
</protein>
<dbReference type="EMBL" id="FNLL01000007">
    <property type="protein sequence ID" value="SDU38679.1"/>
    <property type="molecule type" value="Genomic_DNA"/>
</dbReference>
<dbReference type="AlphaFoldDB" id="A0A1H2I3N8"/>
<reference evidence="2" key="1">
    <citation type="submission" date="2016-10" db="EMBL/GenBank/DDBJ databases">
        <authorList>
            <person name="Varghese N."/>
            <person name="Submissions S."/>
        </authorList>
    </citation>
    <scope>NUCLEOTIDE SEQUENCE [LARGE SCALE GENOMIC DNA]</scope>
    <source>
        <strain evidence="2">DSM 3384</strain>
    </source>
</reference>
<gene>
    <name evidence="1" type="ORF">SAMN04487931_107214</name>
</gene>
<sequence length="116" mass="13217">MITFLIIFARVLPGASFIGVVSARLVRLLIFGNEREMGNFLFCRLVPGERVNRLTENCGETAVNRKITMETGETFSLARDLSLRVYGRCFRKGGRGAWIQRFLGSSQEDNKKREQK</sequence>
<keyword evidence="2" id="KW-1185">Reference proteome</keyword>
<dbReference type="Proteomes" id="UP000199608">
    <property type="component" value="Unassembled WGS sequence"/>
</dbReference>
<name>A0A1H2I3N8_9BACT</name>
<proteinExistence type="predicted"/>
<evidence type="ECO:0000313" key="1">
    <source>
        <dbReference type="EMBL" id="SDU38679.1"/>
    </source>
</evidence>
<accession>A0A1H2I3N8</accession>